<evidence type="ECO:0000256" key="4">
    <source>
        <dbReference type="ARBA" id="ARBA00022737"/>
    </source>
</evidence>
<dbReference type="GO" id="GO:0005737">
    <property type="term" value="C:cytoplasm"/>
    <property type="evidence" value="ECO:0007669"/>
    <property type="project" value="TreeGrafter"/>
</dbReference>
<evidence type="ECO:0000256" key="5">
    <source>
        <dbReference type="ARBA" id="ARBA00022786"/>
    </source>
</evidence>
<comment type="catalytic activity">
    <reaction evidence="1">
        <text>S-ubiquitinyl-[E2 ubiquitin-conjugating enzyme]-L-cysteine + [acceptor protein]-L-lysine = [E2 ubiquitin-conjugating enzyme]-L-cysteine + N(6)-ubiquitinyl-[acceptor protein]-L-lysine.</text>
        <dbReference type="EC" id="2.3.2.27"/>
    </reaction>
</comment>
<dbReference type="EC" id="2.3.2.27" evidence="2"/>
<name>A0A2N9I040_FAGSY</name>
<keyword evidence="3" id="KW-0808">Transferase</keyword>
<keyword evidence="4" id="KW-0677">Repeat</keyword>
<keyword evidence="5" id="KW-0833">Ubl conjugation pathway</keyword>
<dbReference type="SMART" id="SM00028">
    <property type="entry name" value="TPR"/>
    <property type="match status" value="2"/>
</dbReference>
<evidence type="ECO:0000256" key="3">
    <source>
        <dbReference type="ARBA" id="ARBA00022679"/>
    </source>
</evidence>
<dbReference type="GO" id="GO:0071218">
    <property type="term" value="P:cellular response to misfolded protein"/>
    <property type="evidence" value="ECO:0007669"/>
    <property type="project" value="TreeGrafter"/>
</dbReference>
<dbReference type="PANTHER" id="PTHR46803:SF2">
    <property type="entry name" value="E3 UBIQUITIN-PROTEIN LIGASE CHIP"/>
    <property type="match status" value="1"/>
</dbReference>
<gene>
    <name evidence="7" type="ORF">FSB_LOCUS45241</name>
</gene>
<dbReference type="GO" id="GO:0045862">
    <property type="term" value="P:positive regulation of proteolysis"/>
    <property type="evidence" value="ECO:0007669"/>
    <property type="project" value="TreeGrafter"/>
</dbReference>
<organism evidence="7">
    <name type="scientific">Fagus sylvatica</name>
    <name type="common">Beechnut</name>
    <dbReference type="NCBI Taxonomy" id="28930"/>
    <lineage>
        <taxon>Eukaryota</taxon>
        <taxon>Viridiplantae</taxon>
        <taxon>Streptophyta</taxon>
        <taxon>Embryophyta</taxon>
        <taxon>Tracheophyta</taxon>
        <taxon>Spermatophyta</taxon>
        <taxon>Magnoliopsida</taxon>
        <taxon>eudicotyledons</taxon>
        <taxon>Gunneridae</taxon>
        <taxon>Pentapetalae</taxon>
        <taxon>rosids</taxon>
        <taxon>fabids</taxon>
        <taxon>Fagales</taxon>
        <taxon>Fagaceae</taxon>
        <taxon>Fagus</taxon>
    </lineage>
</organism>
<dbReference type="AlphaFoldDB" id="A0A2N9I040"/>
<protein>
    <recommendedName>
        <fullName evidence="2">RING-type E3 ubiquitin transferase</fullName>
        <ecNumber evidence="2">2.3.2.27</ecNumber>
    </recommendedName>
</protein>
<keyword evidence="6" id="KW-0802">TPR repeat</keyword>
<evidence type="ECO:0000256" key="2">
    <source>
        <dbReference type="ARBA" id="ARBA00012483"/>
    </source>
</evidence>
<dbReference type="SUPFAM" id="SSF48452">
    <property type="entry name" value="TPR-like"/>
    <property type="match status" value="1"/>
</dbReference>
<dbReference type="GO" id="GO:0043161">
    <property type="term" value="P:proteasome-mediated ubiquitin-dependent protein catabolic process"/>
    <property type="evidence" value="ECO:0007669"/>
    <property type="project" value="TreeGrafter"/>
</dbReference>
<dbReference type="GO" id="GO:0061630">
    <property type="term" value="F:ubiquitin protein ligase activity"/>
    <property type="evidence" value="ECO:0007669"/>
    <property type="project" value="UniProtKB-EC"/>
</dbReference>
<dbReference type="Gene3D" id="1.25.40.10">
    <property type="entry name" value="Tetratricopeptide repeat domain"/>
    <property type="match status" value="1"/>
</dbReference>
<dbReference type="InterPro" id="IPR011990">
    <property type="entry name" value="TPR-like_helical_dom_sf"/>
</dbReference>
<evidence type="ECO:0000256" key="1">
    <source>
        <dbReference type="ARBA" id="ARBA00000900"/>
    </source>
</evidence>
<dbReference type="PANTHER" id="PTHR46803">
    <property type="entry name" value="E3 UBIQUITIN-PROTEIN LIGASE CHIP"/>
    <property type="match status" value="1"/>
</dbReference>
<dbReference type="Pfam" id="PF13181">
    <property type="entry name" value="TPR_8"/>
    <property type="match status" value="1"/>
</dbReference>
<dbReference type="GO" id="GO:0006515">
    <property type="term" value="P:protein quality control for misfolded or incompletely synthesized proteins"/>
    <property type="evidence" value="ECO:0007669"/>
    <property type="project" value="TreeGrafter"/>
</dbReference>
<feature type="repeat" description="TPR" evidence="6">
    <location>
        <begin position="14"/>
        <end position="47"/>
    </location>
</feature>
<proteinExistence type="predicted"/>
<evidence type="ECO:0000256" key="6">
    <source>
        <dbReference type="PROSITE-ProRule" id="PRU00339"/>
    </source>
</evidence>
<dbReference type="InterPro" id="IPR019734">
    <property type="entry name" value="TPR_rpt"/>
</dbReference>
<dbReference type="GO" id="GO:0051087">
    <property type="term" value="F:protein-folding chaperone binding"/>
    <property type="evidence" value="ECO:0007669"/>
    <property type="project" value="TreeGrafter"/>
</dbReference>
<dbReference type="PROSITE" id="PS50005">
    <property type="entry name" value="TPR"/>
    <property type="match status" value="1"/>
</dbReference>
<evidence type="ECO:0000313" key="7">
    <source>
        <dbReference type="EMBL" id="SPD17359.1"/>
    </source>
</evidence>
<accession>A0A2N9I040</accession>
<reference evidence="7" key="1">
    <citation type="submission" date="2018-02" db="EMBL/GenBank/DDBJ databases">
        <authorList>
            <person name="Cohen D.B."/>
            <person name="Kent A.D."/>
        </authorList>
    </citation>
    <scope>NUCLEOTIDE SEQUENCE</scope>
</reference>
<dbReference type="Pfam" id="PF12895">
    <property type="entry name" value="ANAPC3"/>
    <property type="match status" value="1"/>
</dbReference>
<sequence length="108" mass="12568">MRAGSWALSPAKQAELRRQDGNLYFKKDRFGAAIDAYTEAITLCPNVPVYWTNRALCHRKRNDWLRVEEDCRRAIELDNTSVKAHYMLGLALLQRQKYVEGVKELQKV</sequence>
<dbReference type="GO" id="GO:0000209">
    <property type="term" value="P:protein polyubiquitination"/>
    <property type="evidence" value="ECO:0007669"/>
    <property type="project" value="TreeGrafter"/>
</dbReference>
<dbReference type="EMBL" id="OIVN01004445">
    <property type="protein sequence ID" value="SPD17359.1"/>
    <property type="molecule type" value="Genomic_DNA"/>
</dbReference>